<comment type="caution">
    <text evidence="4">The sequence shown here is derived from an EMBL/GenBank/DDBJ whole genome shotgun (WGS) entry which is preliminary data.</text>
</comment>
<proteinExistence type="predicted"/>
<evidence type="ECO:0000256" key="1">
    <source>
        <dbReference type="SAM" id="SignalP"/>
    </source>
</evidence>
<dbReference type="Proteomes" id="UP000036893">
    <property type="component" value="Unassembled WGS sequence"/>
</dbReference>
<evidence type="ECO:0000313" key="4">
    <source>
        <dbReference type="EMBL" id="GIC90959.1"/>
    </source>
</evidence>
<reference evidence="2 6" key="2">
    <citation type="submission" date="2020-01" db="EMBL/GenBank/DDBJ databases">
        <title>Draft genome sequence of Aspergillus udagawae IFM 46972.</title>
        <authorList>
            <person name="Takahashi H."/>
            <person name="Yaguchi T."/>
        </authorList>
    </citation>
    <scope>NUCLEOTIDE SEQUENCE [LARGE SCALE GENOMIC DNA]</scope>
    <source>
        <strain evidence="2 6">IFM 46972</strain>
    </source>
</reference>
<keyword evidence="1" id="KW-0732">Signal</keyword>
<dbReference type="GeneID" id="66994874"/>
<evidence type="ECO:0000313" key="3">
    <source>
        <dbReference type="EMBL" id="GFF94646.1"/>
    </source>
</evidence>
<dbReference type="RefSeq" id="XP_043148225.1">
    <property type="nucleotide sequence ID" value="XM_043292290.1"/>
</dbReference>
<dbReference type="EMBL" id="BLKG01000102">
    <property type="protein sequence ID" value="GFF94646.1"/>
    <property type="molecule type" value="Genomic_DNA"/>
</dbReference>
<name>A0A8E0V3N4_9EURO</name>
<reference evidence="4" key="1">
    <citation type="journal article" date="2015" name="Genome Announc.">
        <title>Draft Genome Sequence of the Pathogenic Filamentous Fungus Aspergillus udagawae Strain IFM 46973T.</title>
        <authorList>
            <person name="Kusuya Y."/>
            <person name="Takahashi-Nakaguchi A."/>
            <person name="Takahashi H."/>
            <person name="Yaguchi T."/>
        </authorList>
    </citation>
    <scope>NUCLEOTIDE SEQUENCE</scope>
    <source>
        <strain evidence="4">IFM 46973</strain>
    </source>
</reference>
<protein>
    <submittedName>
        <fullName evidence="4">Uncharacterized protein</fullName>
    </submittedName>
</protein>
<dbReference type="Proteomes" id="UP000465221">
    <property type="component" value="Unassembled WGS sequence"/>
</dbReference>
<reference evidence="3 7" key="3">
    <citation type="submission" date="2020-01" db="EMBL/GenBank/DDBJ databases">
        <title>Draft genome sequence of Aspergillus udagawae IFM 53868.</title>
        <authorList>
            <person name="Takahashi H."/>
            <person name="Yaguchi T."/>
        </authorList>
    </citation>
    <scope>NUCLEOTIDE SEQUENCE [LARGE SCALE GENOMIC DNA]</scope>
    <source>
        <strain evidence="3 7">IFM 53868</strain>
    </source>
</reference>
<sequence length="98" mass="9877">MQFSTIFSLLAVVGMTVAAPPVVHPQSNKNGVVGLNVADTTVPVDVDVPIQGNNVADNVANGLLDGGVNLDHTVDGPLNVAALGKADQIAPKGALPPF</sequence>
<evidence type="ECO:0000313" key="2">
    <source>
        <dbReference type="EMBL" id="GFF54542.1"/>
    </source>
</evidence>
<organism evidence="4 5">
    <name type="scientific">Aspergillus udagawae</name>
    <dbReference type="NCBI Taxonomy" id="91492"/>
    <lineage>
        <taxon>Eukaryota</taxon>
        <taxon>Fungi</taxon>
        <taxon>Dikarya</taxon>
        <taxon>Ascomycota</taxon>
        <taxon>Pezizomycotina</taxon>
        <taxon>Eurotiomycetes</taxon>
        <taxon>Eurotiomycetidae</taxon>
        <taxon>Eurotiales</taxon>
        <taxon>Aspergillaceae</taxon>
        <taxon>Aspergillus</taxon>
        <taxon>Aspergillus subgen. Fumigati</taxon>
    </lineage>
</organism>
<dbReference type="EMBL" id="BBXM02000005">
    <property type="protein sequence ID" value="GIC90959.1"/>
    <property type="molecule type" value="Genomic_DNA"/>
</dbReference>
<gene>
    <name evidence="4" type="ORF">Aud_007397</name>
    <name evidence="2" type="ORF">IFM46972_10049</name>
    <name evidence="3" type="ORF">IFM53868_07633</name>
</gene>
<evidence type="ECO:0000313" key="5">
    <source>
        <dbReference type="Proteomes" id="UP000036893"/>
    </source>
</evidence>
<evidence type="ECO:0000313" key="7">
    <source>
        <dbReference type="Proteomes" id="UP000465266"/>
    </source>
</evidence>
<dbReference type="EMBL" id="BLKC01000114">
    <property type="protein sequence ID" value="GFF54542.1"/>
    <property type="molecule type" value="Genomic_DNA"/>
</dbReference>
<dbReference type="AlphaFoldDB" id="A0A8E0V3N4"/>
<feature type="signal peptide" evidence="1">
    <location>
        <begin position="1"/>
        <end position="18"/>
    </location>
</feature>
<reference evidence="4" key="4">
    <citation type="submission" date="2021-01" db="EMBL/GenBank/DDBJ databases">
        <title>Pan-genome distribution and transcriptional activeness of fungal secondary metabolism genes in Aspergillus section Fumigati.</title>
        <authorList>
            <person name="Takahashi H."/>
            <person name="Umemura M."/>
            <person name="Ninomiya A."/>
            <person name="Kusuya Y."/>
            <person name="Urayama S."/>
            <person name="Shimizu M."/>
            <person name="Watanabe A."/>
            <person name="Kamei K."/>
            <person name="Yaguchi T."/>
            <person name="Hagiwara D."/>
        </authorList>
    </citation>
    <scope>NUCLEOTIDE SEQUENCE</scope>
    <source>
        <strain evidence="4">IFM 46973</strain>
    </source>
</reference>
<evidence type="ECO:0000313" key="6">
    <source>
        <dbReference type="Proteomes" id="UP000465221"/>
    </source>
</evidence>
<dbReference type="OrthoDB" id="4506236at2759"/>
<feature type="chain" id="PRO_5044690070" evidence="1">
    <location>
        <begin position="19"/>
        <end position="98"/>
    </location>
</feature>
<accession>A0A8E0V3N4</accession>
<dbReference type="Proteomes" id="UP000465266">
    <property type="component" value="Unassembled WGS sequence"/>
</dbReference>
<keyword evidence="7" id="KW-1185">Reference proteome</keyword>